<organism evidence="7 8">
    <name type="scientific">Ziziphus jujuba</name>
    <name type="common">Chinese jujube</name>
    <name type="synonym">Ziziphus sativa</name>
    <dbReference type="NCBI Taxonomy" id="326968"/>
    <lineage>
        <taxon>Eukaryota</taxon>
        <taxon>Viridiplantae</taxon>
        <taxon>Streptophyta</taxon>
        <taxon>Embryophyta</taxon>
        <taxon>Tracheophyta</taxon>
        <taxon>Spermatophyta</taxon>
        <taxon>Magnoliopsida</taxon>
        <taxon>eudicotyledons</taxon>
        <taxon>Gunneridae</taxon>
        <taxon>Pentapetalae</taxon>
        <taxon>rosids</taxon>
        <taxon>fabids</taxon>
        <taxon>Rosales</taxon>
        <taxon>Rhamnaceae</taxon>
        <taxon>Paliureae</taxon>
        <taxon>Ziziphus</taxon>
    </lineage>
</organism>
<dbReference type="Pfam" id="PF00931">
    <property type="entry name" value="NB-ARC"/>
    <property type="match status" value="1"/>
</dbReference>
<name>A0ABM4A3M8_ZIZJJ</name>
<dbReference type="Gene3D" id="1.10.10.10">
    <property type="entry name" value="Winged helix-like DNA-binding domain superfamily/Winged helix DNA-binding domain"/>
    <property type="match status" value="1"/>
</dbReference>
<evidence type="ECO:0000256" key="3">
    <source>
        <dbReference type="ARBA" id="ARBA00022821"/>
    </source>
</evidence>
<dbReference type="InterPro" id="IPR044974">
    <property type="entry name" value="Disease_R_plants"/>
</dbReference>
<evidence type="ECO:0000256" key="5">
    <source>
        <dbReference type="SAM" id="MobiDB-lite"/>
    </source>
</evidence>
<keyword evidence="4" id="KW-0694">RNA-binding</keyword>
<dbReference type="InterPro" id="IPR058922">
    <property type="entry name" value="WHD_DRP"/>
</dbReference>
<dbReference type="Pfam" id="PF00076">
    <property type="entry name" value="RRM_1"/>
    <property type="match status" value="1"/>
</dbReference>
<dbReference type="SUPFAM" id="SSF52540">
    <property type="entry name" value="P-loop containing nucleoside triphosphate hydrolases"/>
    <property type="match status" value="1"/>
</dbReference>
<dbReference type="RefSeq" id="XP_060671334.1">
    <property type="nucleotide sequence ID" value="XM_060815351.1"/>
</dbReference>
<evidence type="ECO:0000313" key="7">
    <source>
        <dbReference type="Proteomes" id="UP001652623"/>
    </source>
</evidence>
<dbReference type="CDD" id="cd14798">
    <property type="entry name" value="RX-CC_like"/>
    <property type="match status" value="1"/>
</dbReference>
<reference evidence="8" key="1">
    <citation type="submission" date="2025-08" db="UniProtKB">
        <authorList>
            <consortium name="RefSeq"/>
        </authorList>
    </citation>
    <scope>IDENTIFICATION</scope>
    <source>
        <tissue evidence="8">Seedling</tissue>
    </source>
</reference>
<dbReference type="InterPro" id="IPR027417">
    <property type="entry name" value="P-loop_NTPase"/>
</dbReference>
<keyword evidence="3" id="KW-0611">Plant defense</keyword>
<feature type="region of interest" description="Disordered" evidence="5">
    <location>
        <begin position="1093"/>
        <end position="1128"/>
    </location>
</feature>
<feature type="compositionally biased region" description="Gly residues" evidence="5">
    <location>
        <begin position="1102"/>
        <end position="1128"/>
    </location>
</feature>
<dbReference type="InterPro" id="IPR000504">
    <property type="entry name" value="RRM_dom"/>
</dbReference>
<dbReference type="Gene3D" id="3.80.10.10">
    <property type="entry name" value="Ribonuclease Inhibitor"/>
    <property type="match status" value="1"/>
</dbReference>
<dbReference type="Gene3D" id="1.20.5.4130">
    <property type="match status" value="1"/>
</dbReference>
<dbReference type="PRINTS" id="PR00364">
    <property type="entry name" value="DISEASERSIST"/>
</dbReference>
<dbReference type="PANTHER" id="PTHR23155:SF1193">
    <property type="entry name" value="DISEASE RESISTANCE PROTEIN RPP13-RELATED"/>
    <property type="match status" value="1"/>
</dbReference>
<dbReference type="SMART" id="SM00360">
    <property type="entry name" value="RRM"/>
    <property type="match status" value="1"/>
</dbReference>
<dbReference type="SUPFAM" id="SSF54928">
    <property type="entry name" value="RNA-binding domain, RBD"/>
    <property type="match status" value="1"/>
</dbReference>
<dbReference type="InterPro" id="IPR042197">
    <property type="entry name" value="Apaf_helical"/>
</dbReference>
<accession>A0ABM4A3M8</accession>
<dbReference type="InterPro" id="IPR002182">
    <property type="entry name" value="NB-ARC"/>
</dbReference>
<evidence type="ECO:0000259" key="6">
    <source>
        <dbReference type="PROSITE" id="PS50102"/>
    </source>
</evidence>
<evidence type="ECO:0000313" key="8">
    <source>
        <dbReference type="RefSeq" id="XP_060671334.1"/>
    </source>
</evidence>
<dbReference type="InterPro" id="IPR012677">
    <property type="entry name" value="Nucleotide-bd_a/b_plait_sf"/>
</dbReference>
<feature type="domain" description="RRM" evidence="6">
    <location>
        <begin position="1002"/>
        <end position="1094"/>
    </location>
</feature>
<gene>
    <name evidence="8" type="primary">LOC107405604</name>
</gene>
<evidence type="ECO:0000256" key="1">
    <source>
        <dbReference type="ARBA" id="ARBA00022737"/>
    </source>
</evidence>
<dbReference type="InterPro" id="IPR032675">
    <property type="entry name" value="LRR_dom_sf"/>
</dbReference>
<evidence type="ECO:0000256" key="4">
    <source>
        <dbReference type="PROSITE-ProRule" id="PRU00176"/>
    </source>
</evidence>
<evidence type="ECO:0000256" key="2">
    <source>
        <dbReference type="ARBA" id="ARBA00022741"/>
    </source>
</evidence>
<dbReference type="InterPro" id="IPR036388">
    <property type="entry name" value="WH-like_DNA-bd_sf"/>
</dbReference>
<protein>
    <submittedName>
        <fullName evidence="8">Disease resistance protein RPP13</fullName>
    </submittedName>
</protein>
<dbReference type="SUPFAM" id="SSF52058">
    <property type="entry name" value="L domain-like"/>
    <property type="match status" value="1"/>
</dbReference>
<dbReference type="Gene3D" id="3.40.50.300">
    <property type="entry name" value="P-loop containing nucleotide triphosphate hydrolases"/>
    <property type="match status" value="1"/>
</dbReference>
<keyword evidence="2" id="KW-0547">Nucleotide-binding</keyword>
<keyword evidence="1" id="KW-0677">Repeat</keyword>
<dbReference type="Pfam" id="PF23598">
    <property type="entry name" value="LRR_14"/>
    <property type="match status" value="1"/>
</dbReference>
<dbReference type="GeneID" id="107405604"/>
<dbReference type="Pfam" id="PF23559">
    <property type="entry name" value="WHD_DRP"/>
    <property type="match status" value="1"/>
</dbReference>
<dbReference type="Proteomes" id="UP001652623">
    <property type="component" value="Chromosome 3"/>
</dbReference>
<proteinExistence type="predicted"/>
<dbReference type="InterPro" id="IPR038005">
    <property type="entry name" value="RX-like_CC"/>
</dbReference>
<dbReference type="InterPro" id="IPR035979">
    <property type="entry name" value="RBD_domain_sf"/>
</dbReference>
<keyword evidence="7" id="KW-1185">Reference proteome</keyword>
<dbReference type="InterPro" id="IPR055414">
    <property type="entry name" value="LRR_R13L4/SHOC2-like"/>
</dbReference>
<dbReference type="InterPro" id="IPR041118">
    <property type="entry name" value="Rx_N"/>
</dbReference>
<dbReference type="Gene3D" id="1.10.8.430">
    <property type="entry name" value="Helical domain of apoptotic protease-activating factors"/>
    <property type="match status" value="1"/>
</dbReference>
<dbReference type="PANTHER" id="PTHR23155">
    <property type="entry name" value="DISEASE RESISTANCE PROTEIN RP"/>
    <property type="match status" value="1"/>
</dbReference>
<dbReference type="PROSITE" id="PS50102">
    <property type="entry name" value="RRM"/>
    <property type="match status" value="1"/>
</dbReference>
<dbReference type="Gene3D" id="3.30.70.330">
    <property type="match status" value="1"/>
</dbReference>
<dbReference type="Pfam" id="PF18052">
    <property type="entry name" value="Rx_N"/>
    <property type="match status" value="1"/>
</dbReference>
<sequence>MTDVVASFALENLKNLLIHEANLFRRVKDDVNLLQDDFGFMDAFLKDSEEKGDDHYMVKELINQIRDAAFEAEDVINTYMAQVIKQRRRNLLLKRLHCFDHAAVLHHVAEKTPSIKRKIENIYANKTAFGIEAQSHADEEAEQSLQQRRRNVEEEDVVGFGDDTAKLVDRLLDRGRLQRKVISIIGMGGLGKTTLARKIYNNNHIKNHFDHCAWVSVSKEYKTRMLILDILECVGHISDEKPYKMSDEQLKVTLRDNLKGKRYFVVMDDVWKPHFWDEIRACFPDDSNGSRILITSREKEVASHASSTPPYFLPFLDKETSWKLLCKKVFRGEKYPSNLESLGRQLAESCKGLPLSIVVLGGILANKEKTQQTWSKFIGNVNWFLIDDDNKRCSDILALSYKHLPRKLRLCFLYVGVFPEDFLIPARTLIQMWVAEGFISVQHDSRKMDEIDVAEYYLEQLIDRSLIQVASRRSHGGVKTCRIHDLVRDFCIKMSIQEKFYEVRVNNADLRCSSSSTIPRRLSIQGNIDSESISSPSTINDSISVGSLLLFTSYFNYNPLKWASKNFKFIRLLSVEVMYSSHLSPTFLNEIGQLVFLRYLKIAFWAGHKQIFVMRNPFVVWKSFPASICKLPYLETIQLTQISMCIPNKIWMMKQLRYLYVNPRIELQPPSKVGHTLSNLKVLSCVQVDEKTSILFRKSLFPNLRKLHLIIKWESEIDESVASETLASLESLQNLQILKLSWFEFGQRLDLFPSSSSKLTKITFESCKFLDSNHLMESLGKVANLRILKIRGCDMSSRQLHFMQLEVFKMIGLRDIETWELETHAMPNLQHLVIDGCADLRNLPDELWSLANLRMVQGIVKKEDVDLYMKLKGGVAWWKQMPKLAVSLGLSDKMPVFSVRFDGPIMEIGKDSGMEDRGFEVETCITRTLPPALTLEKGLESIKDAVGKLKLNPPFTSSGFFRFQYESFGLVCLLVRVFRGFSSIFMSRETENPDCKSLYVNETVGVFGIGSAVHFTWSSTSISREKTTTKSAANSISVFIPLFHARVIIDRNTGRSRGFGFVNFSSDDSASSALSAMDGQDLQGRHIRVSYATERSESSGRSFGGGGGGGYRGGGGGFGGGRGGDFDF</sequence>